<sequence length="467" mass="52105">MKTILYNPIFINPQAYYVFPNLNGLLVELKDATIEPAKYSGIIEVKIIANGDIHKIKQFKNTDNIDFTEFSESWVRINQYTLEGNIVLGEWKIGNIEGKPSLDPSIKQALVGVWIADGKSNTDPDHNIIKNKLLGRGGDFEILNAEYEGMSGCNGYPVVFGTNKTWEHLSGTANYTSDTTNTTIHITHVRLANRGLLYSYVKENGVLTNIKEIPSFRVTVKGLEGNSKLVYKYLATKDATKETSLHLSNGIHKLPKSFVPTDALLDLTTNVWIGMSISPISEEVTEFDCDISIKVLPEYEGSFVTDGVDDMIVSQKSVFDMLGGSSELTVVTMMYNLTDGVFTYNNYIRPYTKGYIRTRFGTTSSNKLCIGGYTIVNINQDAPVSKDNVDAVYISGSRTDFIKDASATGKLDGRFSVEGRMLNDDSIGECSQVAWYWTFIANRVLTTDEINQVMTYYNLDKYIESAE</sequence>
<protein>
    <submittedName>
        <fullName evidence="1">Uncharacterized protein</fullName>
    </submittedName>
</protein>
<evidence type="ECO:0000313" key="2">
    <source>
        <dbReference type="Proteomes" id="UP000593741"/>
    </source>
</evidence>
<keyword evidence="2" id="KW-1185">Reference proteome</keyword>
<accession>A0A7M1RR68</accession>
<dbReference type="KEGG" id="vg:65130782"/>
<dbReference type="RefSeq" id="YP_010112315.1">
    <property type="nucleotide sequence ID" value="NC_055890.1"/>
</dbReference>
<dbReference type="Proteomes" id="UP000593741">
    <property type="component" value="Genome"/>
</dbReference>
<dbReference type="GeneID" id="65130782"/>
<organism evidence="1 2">
    <name type="scientific">uncultured phage cr56_1</name>
    <dbReference type="NCBI Taxonomy" id="2772081"/>
    <lineage>
        <taxon>Viruses</taxon>
        <taxon>Duplodnaviria</taxon>
        <taxon>Heunggongvirae</taxon>
        <taxon>Uroviricota</taxon>
        <taxon>Caudoviricetes</taxon>
        <taxon>Crassvirales</taxon>
        <taxon>Suoliviridae</taxon>
        <taxon>Loutivirinae</taxon>
        <taxon>Buchavirus</taxon>
        <taxon>Buchavirus faecalis</taxon>
    </lineage>
</organism>
<proteinExistence type="predicted"/>
<reference evidence="1 2" key="1">
    <citation type="submission" date="2020-07" db="EMBL/GenBank/DDBJ databases">
        <title>Taxonomic proposal: Crassvirales, a new order of highly abundant and diverse bacterial viruses.</title>
        <authorList>
            <person name="Shkoporov A.N."/>
            <person name="Stockdale S.R."/>
            <person name="Guerin E."/>
            <person name="Ross R.P."/>
            <person name="Hill C."/>
        </authorList>
    </citation>
    <scope>NUCLEOTIDE SEQUENCE [LARGE SCALE GENOMIC DNA]</scope>
</reference>
<name>A0A7M1RR68_9CAUD</name>
<evidence type="ECO:0000313" key="1">
    <source>
        <dbReference type="EMBL" id="QOR56863.1"/>
    </source>
</evidence>
<dbReference type="EMBL" id="MT774397">
    <property type="protein sequence ID" value="QOR56863.1"/>
    <property type="molecule type" value="Genomic_DNA"/>
</dbReference>